<dbReference type="InterPro" id="IPR013128">
    <property type="entry name" value="Peptidase_C1A"/>
</dbReference>
<protein>
    <submittedName>
        <fullName evidence="6">Uncharacterized protein</fullName>
    </submittedName>
</protein>
<dbReference type="InterPro" id="IPR000169">
    <property type="entry name" value="Pept_cys_AS"/>
</dbReference>
<feature type="domain" description="Peptidase C1A papain C-terminal" evidence="4">
    <location>
        <begin position="113"/>
        <end position="333"/>
    </location>
</feature>
<keyword evidence="7" id="KW-1185">Reference proteome</keyword>
<dbReference type="InterPro" id="IPR038765">
    <property type="entry name" value="Papain-like_cys_pep_sf"/>
</dbReference>
<dbReference type="PROSITE" id="PS00139">
    <property type="entry name" value="THIOL_PROTEASE_CYS"/>
    <property type="match status" value="1"/>
</dbReference>
<evidence type="ECO:0000313" key="7">
    <source>
        <dbReference type="Proteomes" id="UP000591131"/>
    </source>
</evidence>
<dbReference type="SUPFAM" id="SSF54001">
    <property type="entry name" value="Cysteine proteinases"/>
    <property type="match status" value="1"/>
</dbReference>
<dbReference type="GO" id="GO:0008234">
    <property type="term" value="F:cysteine-type peptidase activity"/>
    <property type="evidence" value="ECO:0007669"/>
    <property type="project" value="InterPro"/>
</dbReference>
<comment type="similarity">
    <text evidence="1">Belongs to the peptidase C1 family.</text>
</comment>
<keyword evidence="3" id="KW-1015">Disulfide bond</keyword>
<comment type="caution">
    <text evidence="6">The sequence shown here is derived from an EMBL/GenBank/DDBJ whole genome shotgun (WGS) entry which is preliminary data.</text>
</comment>
<proteinExistence type="inferred from homology"/>
<evidence type="ECO:0000256" key="2">
    <source>
        <dbReference type="ARBA" id="ARBA00023145"/>
    </source>
</evidence>
<dbReference type="Gene3D" id="3.90.70.10">
    <property type="entry name" value="Cysteine proteinases"/>
    <property type="match status" value="1"/>
</dbReference>
<dbReference type="PANTHER" id="PTHR12411">
    <property type="entry name" value="CYSTEINE PROTEASE FAMILY C1-RELATED"/>
    <property type="match status" value="1"/>
</dbReference>
<feature type="domain" description="Cathepsin propeptide inhibitor" evidence="5">
    <location>
        <begin position="29"/>
        <end position="85"/>
    </location>
</feature>
<dbReference type="EMBL" id="JAAPAO010000048">
    <property type="protein sequence ID" value="KAF4675393.1"/>
    <property type="molecule type" value="Genomic_DNA"/>
</dbReference>
<evidence type="ECO:0000256" key="3">
    <source>
        <dbReference type="ARBA" id="ARBA00023157"/>
    </source>
</evidence>
<sequence>MLYPHTPLLVLLTIPSYFALDRDLINLAFTGFKAKHGKKYADLAEEQKRADAFEANLAYIEEVNSKDLPYKLGVNEYTDLTFEEFAAQMLHPTSVNTTSRRLHTEEGEDKRSFQTSVDWRTKGVLNPIKDQGQCGSCWAFSANGALEAQYAIATGKLISFSEQQLVDCSTSYGNNGCGGGLMHYAYEYIKDHGINQESTYPYKAQDMQCNSGEESNPDGLRAGAVTGYNFLHSTDSALMGALSKAPVAIGVYANKDFQSYKSGVFQPDDCAPSEKFYNHGIVAVGYGTTGGDDYYIIRNSWGTSWGEGGYMKIKRGVGNEGMCNILVYMVVAKINGF</sequence>
<keyword evidence="2" id="KW-0865">Zymogen</keyword>
<dbReference type="InterPro" id="IPR013201">
    <property type="entry name" value="Prot_inhib_I29"/>
</dbReference>
<dbReference type="OrthoDB" id="190265at2759"/>
<name>A0A7J6MV13_PERCH</name>
<evidence type="ECO:0000256" key="1">
    <source>
        <dbReference type="ARBA" id="ARBA00008455"/>
    </source>
</evidence>
<dbReference type="AlphaFoldDB" id="A0A7J6MV13"/>
<dbReference type="GO" id="GO:0006508">
    <property type="term" value="P:proteolysis"/>
    <property type="evidence" value="ECO:0007669"/>
    <property type="project" value="InterPro"/>
</dbReference>
<dbReference type="SMART" id="SM00645">
    <property type="entry name" value="Pept_C1"/>
    <property type="match status" value="1"/>
</dbReference>
<dbReference type="Pfam" id="PF00112">
    <property type="entry name" value="Peptidase_C1"/>
    <property type="match status" value="1"/>
</dbReference>
<dbReference type="SMART" id="SM00848">
    <property type="entry name" value="Inhibitor_I29"/>
    <property type="match status" value="1"/>
</dbReference>
<dbReference type="InterPro" id="IPR039417">
    <property type="entry name" value="Peptidase_C1A_papain-like"/>
</dbReference>
<dbReference type="PRINTS" id="PR00705">
    <property type="entry name" value="PAPAIN"/>
</dbReference>
<dbReference type="Proteomes" id="UP000591131">
    <property type="component" value="Unassembled WGS sequence"/>
</dbReference>
<dbReference type="Pfam" id="PF08246">
    <property type="entry name" value="Inhibitor_I29"/>
    <property type="match status" value="1"/>
</dbReference>
<dbReference type="InterPro" id="IPR000668">
    <property type="entry name" value="Peptidase_C1A_C"/>
</dbReference>
<organism evidence="6 7">
    <name type="scientific">Perkinsus chesapeaki</name>
    <name type="common">Clam parasite</name>
    <name type="synonym">Perkinsus andrewsi</name>
    <dbReference type="NCBI Taxonomy" id="330153"/>
    <lineage>
        <taxon>Eukaryota</taxon>
        <taxon>Sar</taxon>
        <taxon>Alveolata</taxon>
        <taxon>Perkinsozoa</taxon>
        <taxon>Perkinsea</taxon>
        <taxon>Perkinsida</taxon>
        <taxon>Perkinsidae</taxon>
        <taxon>Perkinsus</taxon>
    </lineage>
</organism>
<evidence type="ECO:0000259" key="4">
    <source>
        <dbReference type="SMART" id="SM00645"/>
    </source>
</evidence>
<reference evidence="6 7" key="1">
    <citation type="submission" date="2020-04" db="EMBL/GenBank/DDBJ databases">
        <title>Perkinsus chesapeaki whole genome sequence.</title>
        <authorList>
            <person name="Bogema D.R."/>
        </authorList>
    </citation>
    <scope>NUCLEOTIDE SEQUENCE [LARGE SCALE GENOMIC DNA]</scope>
    <source>
        <strain evidence="6">ATCC PRA-425</strain>
    </source>
</reference>
<evidence type="ECO:0000313" key="6">
    <source>
        <dbReference type="EMBL" id="KAF4675393.1"/>
    </source>
</evidence>
<evidence type="ECO:0000259" key="5">
    <source>
        <dbReference type="SMART" id="SM00848"/>
    </source>
</evidence>
<accession>A0A7J6MV13</accession>
<dbReference type="CDD" id="cd02248">
    <property type="entry name" value="Peptidase_C1A"/>
    <property type="match status" value="1"/>
</dbReference>
<dbReference type="FunFam" id="3.90.70.10:FF:000039">
    <property type="entry name" value="Cysteine proteinase 2, putative"/>
    <property type="match status" value="1"/>
</dbReference>
<gene>
    <name evidence="6" type="ORF">FOL47_007851</name>
</gene>